<dbReference type="AlphaFoldDB" id="A0A2L2X7P3"/>
<dbReference type="EMBL" id="BFAV01000019">
    <property type="protein sequence ID" value="GBF32217.1"/>
    <property type="molecule type" value="Genomic_DNA"/>
</dbReference>
<comment type="caution">
    <text evidence="2">The sequence shown here is derived from an EMBL/GenBank/DDBJ whole genome shotgun (WGS) entry which is preliminary data.</text>
</comment>
<feature type="domain" description="Peptidase C39-like" evidence="1">
    <location>
        <begin position="33"/>
        <end position="144"/>
    </location>
</feature>
<evidence type="ECO:0000313" key="2">
    <source>
        <dbReference type="EMBL" id="GBF32217.1"/>
    </source>
</evidence>
<reference evidence="3" key="1">
    <citation type="submission" date="2018-02" db="EMBL/GenBank/DDBJ databases">
        <title>Genome sequence of Desulfocucumis palustris strain NAW-5.</title>
        <authorList>
            <person name="Watanabe M."/>
            <person name="Kojima H."/>
            <person name="Fukui M."/>
        </authorList>
    </citation>
    <scope>NUCLEOTIDE SEQUENCE [LARGE SCALE GENOMIC DNA]</scope>
    <source>
        <strain evidence="3">NAW-5</strain>
    </source>
</reference>
<proteinExistence type="predicted"/>
<accession>A0A2L2X7P3</accession>
<dbReference type="Gene3D" id="3.90.70.10">
    <property type="entry name" value="Cysteine proteinases"/>
    <property type="match status" value="1"/>
</dbReference>
<evidence type="ECO:0000259" key="1">
    <source>
        <dbReference type="Pfam" id="PF13529"/>
    </source>
</evidence>
<organism evidence="2 3">
    <name type="scientific">Desulfocucumis palustris</name>
    <dbReference type="NCBI Taxonomy" id="1898651"/>
    <lineage>
        <taxon>Bacteria</taxon>
        <taxon>Bacillati</taxon>
        <taxon>Bacillota</taxon>
        <taxon>Clostridia</taxon>
        <taxon>Eubacteriales</taxon>
        <taxon>Desulfocucumaceae</taxon>
        <taxon>Desulfocucumis</taxon>
    </lineage>
</organism>
<keyword evidence="3" id="KW-1185">Reference proteome</keyword>
<dbReference type="Pfam" id="PF13529">
    <property type="entry name" value="Peptidase_C39_2"/>
    <property type="match status" value="1"/>
</dbReference>
<name>A0A2L2X7P3_9FIRM</name>
<dbReference type="Proteomes" id="UP000239549">
    <property type="component" value="Unassembled WGS sequence"/>
</dbReference>
<protein>
    <recommendedName>
        <fullName evidence="1">Peptidase C39-like domain-containing protein</fullName>
    </recommendedName>
</protein>
<dbReference type="InterPro" id="IPR039564">
    <property type="entry name" value="Peptidase_C39-like"/>
</dbReference>
<dbReference type="RefSeq" id="WP_165791984.1">
    <property type="nucleotide sequence ID" value="NZ_BFAV01000019.1"/>
</dbReference>
<sequence>MAEFKKPVHYLQTDKKWSGIMFSNHNDPKQTIGSSGCGAASFAMILTAFTGKAVYPPEIAKIIVDNGYRTYNNGVDWGFFAFAAGKYCLDLVRNDSADEAIKALQKGALIVASMGSGYFTKSGHYIVLWGLDEINKQILVNDPNSTVRTRAPYDLFRREGRMYFIFYKKDQVQNLQKEGDEVAKLMIDDPEQAWKINAARESIDELAARGLLNDPEMHKAGLEKLPDYSMEWLSIVLLNRIAEAAGVRKRV</sequence>
<evidence type="ECO:0000313" key="3">
    <source>
        <dbReference type="Proteomes" id="UP000239549"/>
    </source>
</evidence>
<gene>
    <name evidence="2" type="ORF">DCCM_0408</name>
</gene>